<dbReference type="CDD" id="cd01127">
    <property type="entry name" value="TrwB_TraG_TraD_VirD4"/>
    <property type="match status" value="1"/>
</dbReference>
<comment type="caution">
    <text evidence="5">The sequence shown here is derived from an EMBL/GenBank/DDBJ whole genome shotgun (WGS) entry which is preliminary data.</text>
</comment>
<evidence type="ECO:0000259" key="4">
    <source>
        <dbReference type="PROSITE" id="PS50901"/>
    </source>
</evidence>
<evidence type="ECO:0000313" key="6">
    <source>
        <dbReference type="Proteomes" id="UP001220022"/>
    </source>
</evidence>
<sequence length="444" mass="48261">MTNHLLLWVVLLAATVGALTRKWWAPHASRWAEARQIPWRWWLLEYPVLTVRMRVTWRQVCLLNGLSISRRSTARVVDGVMVRGVALRQSPPRLGLPHLTRTGVVVRIRIHPGQTPGPFLAAAQALEHAWRVHGVRVTSPRRGEVLITITAHNTLDDTARDVAAPTAGPVLVARVGRVDDGGPWVLNLRRIPHWLVVGATQSGKSTLLAAFIRAIAPQPVALVGIDCKGGMELGLFGRRLSALATSRPEALRVLTGLVTEVQQRMTLCWSAGVRSIWELPEDRRPVPVVLIVDELAELYLMDGTREGRDQSEQCSTLLLRLAQLGAALGVHLVVAGQRVGSDMGPRVTALRAQLGGRIVHRVHDEASAEMALGDLSPDAVAVAQMITEEEQGVAVATIGGRWVRARSVLVTTEEARQVAEEYAALTPDLPALAAVTFEKEGGAA</sequence>
<dbReference type="PANTHER" id="PTHR22683">
    <property type="entry name" value="SPORULATION PROTEIN RELATED"/>
    <property type="match status" value="1"/>
</dbReference>
<dbReference type="InterPro" id="IPR050206">
    <property type="entry name" value="FtsK/SpoIIIE/SftA"/>
</dbReference>
<keyword evidence="6" id="KW-1185">Reference proteome</keyword>
<accession>A0ABT5Z9V5</accession>
<dbReference type="EMBL" id="JARHTQ010000036">
    <property type="protein sequence ID" value="MDF2260544.1"/>
    <property type="molecule type" value="Genomic_DNA"/>
</dbReference>
<gene>
    <name evidence="5" type="ORF">P2L57_34010</name>
</gene>
<name>A0ABT5Z9V5_9ACTN</name>
<evidence type="ECO:0000256" key="2">
    <source>
        <dbReference type="ARBA" id="ARBA00022840"/>
    </source>
</evidence>
<evidence type="ECO:0000313" key="5">
    <source>
        <dbReference type="EMBL" id="MDF2260544.1"/>
    </source>
</evidence>
<dbReference type="InterPro" id="IPR002543">
    <property type="entry name" value="FtsK_dom"/>
</dbReference>
<organism evidence="5 6">
    <name type="scientific">Streptantibioticus ferralitis</name>
    <dbReference type="NCBI Taxonomy" id="236510"/>
    <lineage>
        <taxon>Bacteria</taxon>
        <taxon>Bacillati</taxon>
        <taxon>Actinomycetota</taxon>
        <taxon>Actinomycetes</taxon>
        <taxon>Kitasatosporales</taxon>
        <taxon>Streptomycetaceae</taxon>
        <taxon>Streptantibioticus</taxon>
    </lineage>
</organism>
<dbReference type="InterPro" id="IPR027417">
    <property type="entry name" value="P-loop_NTPase"/>
</dbReference>
<protein>
    <submittedName>
        <fullName evidence="5">FtsK/SpoIIIE domain-containing protein</fullName>
    </submittedName>
</protein>
<dbReference type="Proteomes" id="UP001220022">
    <property type="component" value="Unassembled WGS sequence"/>
</dbReference>
<dbReference type="PROSITE" id="PS50901">
    <property type="entry name" value="FTSK"/>
    <property type="match status" value="1"/>
</dbReference>
<feature type="domain" description="FtsK" evidence="4">
    <location>
        <begin position="181"/>
        <end position="369"/>
    </location>
</feature>
<dbReference type="Pfam" id="PF01580">
    <property type="entry name" value="FtsK_SpoIIIE"/>
    <property type="match status" value="2"/>
</dbReference>
<dbReference type="PANTHER" id="PTHR22683:SF41">
    <property type="entry name" value="DNA TRANSLOCASE FTSK"/>
    <property type="match status" value="1"/>
</dbReference>
<dbReference type="RefSeq" id="WP_275821253.1">
    <property type="nucleotide sequence ID" value="NZ_BAAANM010000034.1"/>
</dbReference>
<evidence type="ECO:0000256" key="1">
    <source>
        <dbReference type="ARBA" id="ARBA00022741"/>
    </source>
</evidence>
<evidence type="ECO:0000256" key="3">
    <source>
        <dbReference type="PROSITE-ProRule" id="PRU00289"/>
    </source>
</evidence>
<dbReference type="SUPFAM" id="SSF52540">
    <property type="entry name" value="P-loop containing nucleoside triphosphate hydrolases"/>
    <property type="match status" value="1"/>
</dbReference>
<keyword evidence="1 3" id="KW-0547">Nucleotide-binding</keyword>
<reference evidence="5 6" key="1">
    <citation type="submission" date="2023-03" db="EMBL/GenBank/DDBJ databases">
        <title>Draft genome sequence of type strain Streptomyces ferralitis JCM 14344.</title>
        <authorList>
            <person name="Klaysubun C."/>
            <person name="Duangmal K."/>
        </authorList>
    </citation>
    <scope>NUCLEOTIDE SEQUENCE [LARGE SCALE GENOMIC DNA]</scope>
    <source>
        <strain evidence="5 6">JCM 14344</strain>
    </source>
</reference>
<keyword evidence="2 3" id="KW-0067">ATP-binding</keyword>
<feature type="binding site" evidence="3">
    <location>
        <begin position="198"/>
        <end position="205"/>
    </location>
    <ligand>
        <name>ATP</name>
        <dbReference type="ChEBI" id="CHEBI:30616"/>
    </ligand>
</feature>
<proteinExistence type="predicted"/>
<dbReference type="Gene3D" id="3.40.50.300">
    <property type="entry name" value="P-loop containing nucleotide triphosphate hydrolases"/>
    <property type="match status" value="1"/>
</dbReference>